<dbReference type="InterPro" id="IPR047111">
    <property type="entry name" value="YbaP-like"/>
</dbReference>
<organism evidence="2 3">
    <name type="scientific">Brevundimonas naejangsanensis</name>
    <dbReference type="NCBI Taxonomy" id="588932"/>
    <lineage>
        <taxon>Bacteria</taxon>
        <taxon>Pseudomonadati</taxon>
        <taxon>Pseudomonadota</taxon>
        <taxon>Alphaproteobacteria</taxon>
        <taxon>Caulobacterales</taxon>
        <taxon>Caulobacteraceae</taxon>
        <taxon>Brevundimonas</taxon>
    </lineage>
</organism>
<proteinExistence type="predicted"/>
<dbReference type="InterPro" id="IPR006311">
    <property type="entry name" value="TAT_signal"/>
</dbReference>
<dbReference type="OrthoDB" id="9806326at2"/>
<dbReference type="AlphaFoldDB" id="A0A494RM72"/>
<dbReference type="EMBL" id="CP032707">
    <property type="protein sequence ID" value="AYG96013.1"/>
    <property type="molecule type" value="Genomic_DNA"/>
</dbReference>
<dbReference type="PROSITE" id="PS51318">
    <property type="entry name" value="TAT"/>
    <property type="match status" value="1"/>
</dbReference>
<dbReference type="PANTHER" id="PTHR40590">
    <property type="entry name" value="CYTOPLASMIC PROTEIN-RELATED"/>
    <property type="match status" value="1"/>
</dbReference>
<sequence>MPPFSRLRLLALAVAVGLSVAPLPASAQPTAPAPALWVVRDHDSTIYLFGTIHFVKPEQAWRSEPVDAAFTTSTRLILEVADPEDQAAVAPLIPRYGLTPDRPLSSLLSSEELQRLDAAAAAIGGSAAQMDIMRPWLAGVMLSSAGLVRNGYAPGAGVDVLLRAQARADAKPIEGLETPEQQVRMLAGFPEEGQIAFLKKTLDDFHKPPVELDRLAHAWAAGDVDAIADITLKPMREGNERLYQILIVERNQRWARQIADLLDGSGTVFVAVGALHLAGEDSVQAILREGGIDIKRLPGS</sequence>
<protein>
    <submittedName>
        <fullName evidence="2">TraB/GumN family protein</fullName>
    </submittedName>
</protein>
<dbReference type="InterPro" id="IPR002816">
    <property type="entry name" value="TraB/PrgY/GumN_fam"/>
</dbReference>
<dbReference type="Pfam" id="PF01963">
    <property type="entry name" value="TraB_PrgY_gumN"/>
    <property type="match status" value="1"/>
</dbReference>
<evidence type="ECO:0000256" key="1">
    <source>
        <dbReference type="SAM" id="SignalP"/>
    </source>
</evidence>
<evidence type="ECO:0000313" key="3">
    <source>
        <dbReference type="Proteomes" id="UP000276984"/>
    </source>
</evidence>
<dbReference type="PANTHER" id="PTHR40590:SF1">
    <property type="entry name" value="CYTOPLASMIC PROTEIN"/>
    <property type="match status" value="1"/>
</dbReference>
<reference evidence="2 3" key="1">
    <citation type="submission" date="2018-10" db="EMBL/GenBank/DDBJ databases">
        <title>Complete genome sequence of Brevundimonas naejangsanensis BRV3.</title>
        <authorList>
            <person name="Berrios L."/>
            <person name="Ely B."/>
        </authorList>
    </citation>
    <scope>NUCLEOTIDE SEQUENCE [LARGE SCALE GENOMIC DNA]</scope>
    <source>
        <strain evidence="2 3">BRV3</strain>
    </source>
</reference>
<dbReference type="RefSeq" id="WP_121483145.1">
    <property type="nucleotide sequence ID" value="NZ_CP032707.1"/>
</dbReference>
<feature type="signal peptide" evidence="1">
    <location>
        <begin position="1"/>
        <end position="27"/>
    </location>
</feature>
<keyword evidence="1" id="KW-0732">Signal</keyword>
<dbReference type="CDD" id="cd14789">
    <property type="entry name" value="Tiki"/>
    <property type="match status" value="1"/>
</dbReference>
<feature type="chain" id="PRO_5019862384" evidence="1">
    <location>
        <begin position="28"/>
        <end position="300"/>
    </location>
</feature>
<accession>A0A494RM72</accession>
<keyword evidence="3" id="KW-1185">Reference proteome</keyword>
<gene>
    <name evidence="2" type="ORF">D8I30_13120</name>
</gene>
<name>A0A494RM72_9CAUL</name>
<evidence type="ECO:0000313" key="2">
    <source>
        <dbReference type="EMBL" id="AYG96013.1"/>
    </source>
</evidence>
<dbReference type="Proteomes" id="UP000276984">
    <property type="component" value="Chromosome"/>
</dbReference>